<dbReference type="GO" id="GO:0055085">
    <property type="term" value="P:transmembrane transport"/>
    <property type="evidence" value="ECO:0007669"/>
    <property type="project" value="InterPro"/>
</dbReference>
<accession>A0A7X1B7I1</accession>
<dbReference type="PROSITE" id="PS50928">
    <property type="entry name" value="ABC_TM1"/>
    <property type="match status" value="1"/>
</dbReference>
<name>A0A7X1B7I1_9BACT</name>
<evidence type="ECO:0000313" key="9">
    <source>
        <dbReference type="EMBL" id="MBC2607106.1"/>
    </source>
</evidence>
<dbReference type="Pfam" id="PF00528">
    <property type="entry name" value="BPD_transp_1"/>
    <property type="match status" value="1"/>
</dbReference>
<dbReference type="GO" id="GO:0005886">
    <property type="term" value="C:plasma membrane"/>
    <property type="evidence" value="ECO:0007669"/>
    <property type="project" value="UniProtKB-SubCell"/>
</dbReference>
<comment type="similarity">
    <text evidence="7">Belongs to the binding-protein-dependent transport system permease family.</text>
</comment>
<sequence>MPTHTLSPFGKILLYLLLILFAIQFAAPFAWMISTAFKPLEETMALPPVWIPSEWKWENFTDAIASMGNFWRYAGNTIYVALLSVIGSVLSSSLAAYGFSRIDWPGRDKVFYLCIATMMIPFPVIMVPTYSLFRELEWIGTFKTLYVPFFLGNAFNIFLLRQFFLGIPKSITEAARIDGCSEFRIFWQIILPLSKSALLVIALFTFMHSWNDFFAPFIFINDQDNYTLALGLQAFQSRQGGTEWHYLMAASTLIILPLIVLFFFTQKTFIQGITATGSKG</sequence>
<evidence type="ECO:0000259" key="8">
    <source>
        <dbReference type="PROSITE" id="PS50928"/>
    </source>
</evidence>
<proteinExistence type="inferred from homology"/>
<evidence type="ECO:0000313" key="10">
    <source>
        <dbReference type="Proteomes" id="UP000526501"/>
    </source>
</evidence>
<organism evidence="9 10">
    <name type="scientific">Pelagicoccus albus</name>
    <dbReference type="NCBI Taxonomy" id="415222"/>
    <lineage>
        <taxon>Bacteria</taxon>
        <taxon>Pseudomonadati</taxon>
        <taxon>Verrucomicrobiota</taxon>
        <taxon>Opitutia</taxon>
        <taxon>Puniceicoccales</taxon>
        <taxon>Pelagicoccaceae</taxon>
        <taxon>Pelagicoccus</taxon>
    </lineage>
</organism>
<feature type="transmembrane region" description="Helical" evidence="7">
    <location>
        <begin position="244"/>
        <end position="264"/>
    </location>
</feature>
<evidence type="ECO:0000256" key="3">
    <source>
        <dbReference type="ARBA" id="ARBA00022475"/>
    </source>
</evidence>
<comment type="subcellular location">
    <subcellularLocation>
        <location evidence="1 7">Cell membrane</location>
        <topology evidence="1 7">Multi-pass membrane protein</topology>
    </subcellularLocation>
</comment>
<dbReference type="RefSeq" id="WP_185660968.1">
    <property type="nucleotide sequence ID" value="NZ_CAWPOO010000012.1"/>
</dbReference>
<evidence type="ECO:0000256" key="5">
    <source>
        <dbReference type="ARBA" id="ARBA00022989"/>
    </source>
</evidence>
<comment type="caution">
    <text evidence="9">The sequence shown here is derived from an EMBL/GenBank/DDBJ whole genome shotgun (WGS) entry which is preliminary data.</text>
</comment>
<keyword evidence="2 7" id="KW-0813">Transport</keyword>
<feature type="transmembrane region" description="Helical" evidence="7">
    <location>
        <begin position="12"/>
        <end position="33"/>
    </location>
</feature>
<dbReference type="CDD" id="cd06261">
    <property type="entry name" value="TM_PBP2"/>
    <property type="match status" value="1"/>
</dbReference>
<keyword evidence="5 7" id="KW-1133">Transmembrane helix</keyword>
<evidence type="ECO:0000256" key="4">
    <source>
        <dbReference type="ARBA" id="ARBA00022692"/>
    </source>
</evidence>
<keyword evidence="3" id="KW-1003">Cell membrane</keyword>
<feature type="transmembrane region" description="Helical" evidence="7">
    <location>
        <begin position="145"/>
        <end position="164"/>
    </location>
</feature>
<evidence type="ECO:0000256" key="2">
    <source>
        <dbReference type="ARBA" id="ARBA00022448"/>
    </source>
</evidence>
<dbReference type="SUPFAM" id="SSF161098">
    <property type="entry name" value="MetI-like"/>
    <property type="match status" value="1"/>
</dbReference>
<dbReference type="Proteomes" id="UP000526501">
    <property type="component" value="Unassembled WGS sequence"/>
</dbReference>
<protein>
    <submittedName>
        <fullName evidence="9">Carbohydrate ABC transporter permease</fullName>
    </submittedName>
</protein>
<dbReference type="InterPro" id="IPR035906">
    <property type="entry name" value="MetI-like_sf"/>
</dbReference>
<keyword evidence="10" id="KW-1185">Reference proteome</keyword>
<dbReference type="PANTHER" id="PTHR43744">
    <property type="entry name" value="ABC TRANSPORTER PERMEASE PROTEIN MG189-RELATED-RELATED"/>
    <property type="match status" value="1"/>
</dbReference>
<dbReference type="EMBL" id="JACHVC010000012">
    <property type="protein sequence ID" value="MBC2607106.1"/>
    <property type="molecule type" value="Genomic_DNA"/>
</dbReference>
<dbReference type="AlphaFoldDB" id="A0A7X1B7I1"/>
<reference evidence="9 10" key="1">
    <citation type="submission" date="2020-07" db="EMBL/GenBank/DDBJ databases">
        <authorList>
            <person name="Feng X."/>
        </authorList>
    </citation>
    <scope>NUCLEOTIDE SEQUENCE [LARGE SCALE GENOMIC DNA]</scope>
    <source>
        <strain evidence="9 10">JCM23202</strain>
    </source>
</reference>
<dbReference type="PANTHER" id="PTHR43744:SF12">
    <property type="entry name" value="ABC TRANSPORTER PERMEASE PROTEIN MG189-RELATED"/>
    <property type="match status" value="1"/>
</dbReference>
<feature type="transmembrane region" description="Helical" evidence="7">
    <location>
        <begin position="77"/>
        <end position="98"/>
    </location>
</feature>
<feature type="transmembrane region" description="Helical" evidence="7">
    <location>
        <begin position="185"/>
        <end position="207"/>
    </location>
</feature>
<evidence type="ECO:0000256" key="6">
    <source>
        <dbReference type="ARBA" id="ARBA00023136"/>
    </source>
</evidence>
<keyword evidence="6 7" id="KW-0472">Membrane</keyword>
<keyword evidence="4 7" id="KW-0812">Transmembrane</keyword>
<dbReference type="InterPro" id="IPR000515">
    <property type="entry name" value="MetI-like"/>
</dbReference>
<evidence type="ECO:0000256" key="1">
    <source>
        <dbReference type="ARBA" id="ARBA00004651"/>
    </source>
</evidence>
<gene>
    <name evidence="9" type="ORF">H5P27_13715</name>
</gene>
<dbReference type="Gene3D" id="1.10.3720.10">
    <property type="entry name" value="MetI-like"/>
    <property type="match status" value="1"/>
</dbReference>
<feature type="transmembrane region" description="Helical" evidence="7">
    <location>
        <begin position="110"/>
        <end position="133"/>
    </location>
</feature>
<evidence type="ECO:0000256" key="7">
    <source>
        <dbReference type="RuleBase" id="RU363032"/>
    </source>
</evidence>
<feature type="domain" description="ABC transmembrane type-1" evidence="8">
    <location>
        <begin position="74"/>
        <end position="265"/>
    </location>
</feature>